<dbReference type="Pfam" id="PF06585">
    <property type="entry name" value="JHBP"/>
    <property type="match status" value="1"/>
</dbReference>
<evidence type="ECO:0000256" key="1">
    <source>
        <dbReference type="ARBA" id="ARBA00022729"/>
    </source>
</evidence>
<dbReference type="PANTHER" id="PTHR11008">
    <property type="entry name" value="PROTEIN TAKEOUT-LIKE PROTEIN"/>
    <property type="match status" value="1"/>
</dbReference>
<dbReference type="InterPro" id="IPR038606">
    <property type="entry name" value="To_sf"/>
</dbReference>
<keyword evidence="1 4" id="KW-0732">Signal</keyword>
<keyword evidence="2" id="KW-0090">Biological rhythms</keyword>
<feature type="signal peptide" evidence="4">
    <location>
        <begin position="1"/>
        <end position="25"/>
    </location>
</feature>
<evidence type="ECO:0000256" key="2">
    <source>
        <dbReference type="ARBA" id="ARBA00023108"/>
    </source>
</evidence>
<dbReference type="InterPro" id="IPR010562">
    <property type="entry name" value="Haemolymph_juvenile_hormone-bd"/>
</dbReference>
<dbReference type="FunFam" id="3.15.10.30:FF:000001">
    <property type="entry name" value="Takeout-like protein 1"/>
    <property type="match status" value="1"/>
</dbReference>
<dbReference type="SMART" id="SM00700">
    <property type="entry name" value="JHBP"/>
    <property type="match status" value="1"/>
</dbReference>
<dbReference type="EMBL" id="HBUF01131174">
    <property type="protein sequence ID" value="CAG6644196.1"/>
    <property type="molecule type" value="Transcribed_RNA"/>
</dbReference>
<comment type="similarity">
    <text evidence="3">Belongs to the TO family.</text>
</comment>
<protein>
    <submittedName>
        <fullName evidence="5">Circadian clock-controlled protein</fullName>
    </submittedName>
</protein>
<dbReference type="Gene3D" id="3.15.10.30">
    <property type="entry name" value="Haemolymph juvenile hormone binding protein"/>
    <property type="match status" value="1"/>
</dbReference>
<feature type="chain" id="PRO_5034960300" evidence="4">
    <location>
        <begin position="26"/>
        <end position="249"/>
    </location>
</feature>
<accession>A0A8D8R4X6</accession>
<dbReference type="GO" id="GO:0007623">
    <property type="term" value="P:circadian rhythm"/>
    <property type="evidence" value="ECO:0007669"/>
    <property type="project" value="UniProtKB-ARBA"/>
</dbReference>
<reference evidence="5" key="1">
    <citation type="submission" date="2021-05" db="EMBL/GenBank/DDBJ databases">
        <authorList>
            <person name="Alioto T."/>
            <person name="Alioto T."/>
            <person name="Gomez Garrido J."/>
        </authorList>
    </citation>
    <scope>NUCLEOTIDE SEQUENCE</scope>
</reference>
<evidence type="ECO:0000313" key="5">
    <source>
        <dbReference type="EMBL" id="CAG6644196.1"/>
    </source>
</evidence>
<dbReference type="GO" id="GO:0005615">
    <property type="term" value="C:extracellular space"/>
    <property type="evidence" value="ECO:0007669"/>
    <property type="project" value="TreeGrafter"/>
</dbReference>
<sequence length="249" mass="27994">MVSLESSSPIFAALSVFLFVTFVDSKTKLPDYITKCPSKDPNLEKCVLNLIEKIRPHLKDGIPELGVPVMEPLVIPEVHFSRGNLFKANGKNVNVYGGTNFKVRDLKIDMQKNVFLLNIFLPKITFDADYDVNAQIIVPIKGRGPMNGDASKINGDALLKGKRYKKEGETYLKFVDLTLDIDIGDYNMKLRNLFNGNKALNDNVNFVINDNKDELKRSLKPLVQEVISKLILDLVNSIFNNFSLDDVLS</sequence>
<name>A0A8D8R4X6_9HEMI</name>
<organism evidence="5">
    <name type="scientific">Cacopsylla melanoneura</name>
    <dbReference type="NCBI Taxonomy" id="428564"/>
    <lineage>
        <taxon>Eukaryota</taxon>
        <taxon>Metazoa</taxon>
        <taxon>Ecdysozoa</taxon>
        <taxon>Arthropoda</taxon>
        <taxon>Hexapoda</taxon>
        <taxon>Insecta</taxon>
        <taxon>Pterygota</taxon>
        <taxon>Neoptera</taxon>
        <taxon>Paraneoptera</taxon>
        <taxon>Hemiptera</taxon>
        <taxon>Sternorrhyncha</taxon>
        <taxon>Psylloidea</taxon>
        <taxon>Psyllidae</taxon>
        <taxon>Psyllinae</taxon>
        <taxon>Cacopsylla</taxon>
    </lineage>
</organism>
<evidence type="ECO:0000256" key="4">
    <source>
        <dbReference type="SAM" id="SignalP"/>
    </source>
</evidence>
<proteinExistence type="inferred from homology"/>
<dbReference type="PANTHER" id="PTHR11008:SF39">
    <property type="entry name" value="CIRCADIAN CLOCK-CONTROLLED PROTEIN-LIKE PROTEIN"/>
    <property type="match status" value="1"/>
</dbReference>
<evidence type="ECO:0000256" key="3">
    <source>
        <dbReference type="ARBA" id="ARBA00060902"/>
    </source>
</evidence>
<dbReference type="AlphaFoldDB" id="A0A8D8R4X6"/>